<proteinExistence type="predicted"/>
<keyword evidence="2" id="KW-1185">Reference proteome</keyword>
<name>A0A9N9BHH6_9GLOM</name>
<accession>A0A9N9BHH6</accession>
<organism evidence="1 2">
    <name type="scientific">Dentiscutata erythropus</name>
    <dbReference type="NCBI Taxonomy" id="1348616"/>
    <lineage>
        <taxon>Eukaryota</taxon>
        <taxon>Fungi</taxon>
        <taxon>Fungi incertae sedis</taxon>
        <taxon>Mucoromycota</taxon>
        <taxon>Glomeromycotina</taxon>
        <taxon>Glomeromycetes</taxon>
        <taxon>Diversisporales</taxon>
        <taxon>Gigasporaceae</taxon>
        <taxon>Dentiscutata</taxon>
    </lineage>
</organism>
<gene>
    <name evidence="1" type="ORF">DERYTH_LOCUS5880</name>
</gene>
<dbReference type="Proteomes" id="UP000789405">
    <property type="component" value="Unassembled WGS sequence"/>
</dbReference>
<protein>
    <submittedName>
        <fullName evidence="1">7053_t:CDS:1</fullName>
    </submittedName>
</protein>
<reference evidence="1" key="1">
    <citation type="submission" date="2021-06" db="EMBL/GenBank/DDBJ databases">
        <authorList>
            <person name="Kallberg Y."/>
            <person name="Tangrot J."/>
            <person name="Rosling A."/>
        </authorList>
    </citation>
    <scope>NUCLEOTIDE SEQUENCE</scope>
    <source>
        <strain evidence="1">MA453B</strain>
    </source>
</reference>
<dbReference type="PANTHER" id="PTHR46954">
    <property type="entry name" value="C2H2-TYPE DOMAIN-CONTAINING PROTEIN"/>
    <property type="match status" value="1"/>
</dbReference>
<dbReference type="OrthoDB" id="2433005at2759"/>
<dbReference type="EMBL" id="CAJVPY010002539">
    <property type="protein sequence ID" value="CAG8564054.1"/>
    <property type="molecule type" value="Genomic_DNA"/>
</dbReference>
<evidence type="ECO:0000313" key="1">
    <source>
        <dbReference type="EMBL" id="CAG8564054.1"/>
    </source>
</evidence>
<evidence type="ECO:0000313" key="2">
    <source>
        <dbReference type="Proteomes" id="UP000789405"/>
    </source>
</evidence>
<comment type="caution">
    <text evidence="1">The sequence shown here is derived from an EMBL/GenBank/DDBJ whole genome shotgun (WGS) entry which is preliminary data.</text>
</comment>
<dbReference type="AlphaFoldDB" id="A0A9N9BHH6"/>
<dbReference type="PANTHER" id="PTHR46954:SF1">
    <property type="entry name" value="C2H2-TYPE DOMAIN-CONTAINING PROTEIN"/>
    <property type="match status" value="1"/>
</dbReference>
<sequence length="171" mass="19936">MEKQLKEAGFDIQLVRPTVGRPSLEEAWLGLLEAIVQIVYSDRQADERWHLELIRSVKTLDQLQKALTNMNYKLSCSVTYLRLISRRHNSKEGKRHIKTPRPTNKLKYRVELPDHDWVVAERHKLIPSVYAVLDVQEGKYEQAEAITYSGPTFIRIHSGKHDSSTAYQRLR</sequence>